<evidence type="ECO:0000313" key="6">
    <source>
        <dbReference type="Proteomes" id="UP000663845"/>
    </source>
</evidence>
<dbReference type="EMBL" id="CAJOAY010005416">
    <property type="protein sequence ID" value="CAF4106831.1"/>
    <property type="molecule type" value="Genomic_DNA"/>
</dbReference>
<evidence type="ECO:0000259" key="1">
    <source>
        <dbReference type="Pfam" id="PF03496"/>
    </source>
</evidence>
<dbReference type="Proteomes" id="UP000663844">
    <property type="component" value="Unassembled WGS sequence"/>
</dbReference>
<dbReference type="Pfam" id="PF03496">
    <property type="entry name" value="ADPrib_exo_Tox"/>
    <property type="match status" value="1"/>
</dbReference>
<dbReference type="EMBL" id="CAJOAZ010006021">
    <property type="protein sequence ID" value="CAF4120890.1"/>
    <property type="molecule type" value="Genomic_DNA"/>
</dbReference>
<feature type="domain" description="ADP ribosyltransferase" evidence="1">
    <location>
        <begin position="188"/>
        <end position="368"/>
    </location>
</feature>
<sequence length="649" mass="76751">MASRARLYTRYRAPHSNQAESIIEKINVVILDIDNDKFMINDSQFQVKAFTKDEMNEFFEHITSGIKDIYLFMSNISSNTLTLMIRDCPQIKSVYILSNSELDQNYLQEKEKIQGIFTNIDAMIQQFQQDITTLNDQYYSEQSTLRNIDAQSAEAFWWKFFDKCIQYIRYTDIDKNEFIEFSREIYSDNKYQLKQIEEFEVNYQSDRAIYWYTRDTFLYRLVNRTLREQKNLNDMFKLRMILNDLIYGLKLAQLQSSYTSNYPFTVYRGQVMSTKEMQQLELSVGKTVLTNQFLSTSLSSSLAVEFVKAPDDDPSIQGVLFQIEIDSSNINNDLTPFANISKNSCFEEEMEILFSMHSTFLIEHVELYSYFWLINLKFVNDIWDPDFDERSIFSPHADQIFIRQLSKENKQFIALQLLLDILLRLDQTSYGKKHLLQFSRSKYENDLIELRKIDNFEEHYKSEDAVQWYTKDSFLYRLLNTSLRIETIDHIVKMRYFIYDLHNQLAKLQHDYIESLNGLKILTLYRGQTMKINQLDELKENLDGFISMNSFMSATKDLEVAVMFSGDGITTEPDEISVIYDMTIDTNIRSTPYAKIIGAMEDEEEILFSMGAVFRIGTVDEFRNRVYRVKLTMVHIEDQLWNKLTAHLD</sequence>
<name>A0A815TPV1_9BILA</name>
<proteinExistence type="predicted"/>
<dbReference type="SUPFAM" id="SSF56399">
    <property type="entry name" value="ADP-ribosylation"/>
    <property type="match status" value="2"/>
</dbReference>
<gene>
    <name evidence="3" type="ORF">JYZ213_LOCUS44055</name>
    <name evidence="4" type="ORF">OKA104_LOCUS35983</name>
    <name evidence="5" type="ORF">OXD698_LOCUS36475</name>
    <name evidence="2" type="ORF">VCS650_LOCUS42566</name>
</gene>
<evidence type="ECO:0000313" key="2">
    <source>
        <dbReference type="EMBL" id="CAF1507097.1"/>
    </source>
</evidence>
<evidence type="ECO:0000313" key="3">
    <source>
        <dbReference type="EMBL" id="CAF1511461.1"/>
    </source>
</evidence>
<accession>A0A815TPV1</accession>
<dbReference type="Proteomes" id="UP000663845">
    <property type="component" value="Unassembled WGS sequence"/>
</dbReference>
<dbReference type="Proteomes" id="UP000663881">
    <property type="component" value="Unassembled WGS sequence"/>
</dbReference>
<dbReference type="Proteomes" id="UP000663891">
    <property type="component" value="Unassembled WGS sequence"/>
</dbReference>
<dbReference type="Gene3D" id="3.90.176.10">
    <property type="entry name" value="Toxin ADP-ribosyltransferase, Chain A, domain 1"/>
    <property type="match status" value="2"/>
</dbReference>
<evidence type="ECO:0000313" key="4">
    <source>
        <dbReference type="EMBL" id="CAF4106831.1"/>
    </source>
</evidence>
<organism evidence="3 6">
    <name type="scientific">Adineta steineri</name>
    <dbReference type="NCBI Taxonomy" id="433720"/>
    <lineage>
        <taxon>Eukaryota</taxon>
        <taxon>Metazoa</taxon>
        <taxon>Spiralia</taxon>
        <taxon>Gnathifera</taxon>
        <taxon>Rotifera</taxon>
        <taxon>Eurotatoria</taxon>
        <taxon>Bdelloidea</taxon>
        <taxon>Adinetida</taxon>
        <taxon>Adinetidae</taxon>
        <taxon>Adineta</taxon>
    </lineage>
</organism>
<dbReference type="GO" id="GO:0005576">
    <property type="term" value="C:extracellular region"/>
    <property type="evidence" value="ECO:0007669"/>
    <property type="project" value="InterPro"/>
</dbReference>
<evidence type="ECO:0000313" key="5">
    <source>
        <dbReference type="EMBL" id="CAF4120890.1"/>
    </source>
</evidence>
<dbReference type="AlphaFoldDB" id="A0A815TPV1"/>
<dbReference type="PROSITE" id="PS51996">
    <property type="entry name" value="TR_MART"/>
    <property type="match status" value="2"/>
</dbReference>
<protein>
    <recommendedName>
        <fullName evidence="1">ADP ribosyltransferase domain-containing protein</fullName>
    </recommendedName>
</protein>
<dbReference type="EMBL" id="CAJNON010002326">
    <property type="protein sequence ID" value="CAF1507097.1"/>
    <property type="molecule type" value="Genomic_DNA"/>
</dbReference>
<dbReference type="EMBL" id="CAJNOG010002602">
    <property type="protein sequence ID" value="CAF1511461.1"/>
    <property type="molecule type" value="Genomic_DNA"/>
</dbReference>
<comment type="caution">
    <text evidence="3">The sequence shown here is derived from an EMBL/GenBank/DDBJ whole genome shotgun (WGS) entry which is preliminary data.</text>
</comment>
<dbReference type="OrthoDB" id="10047334at2759"/>
<reference evidence="3" key="1">
    <citation type="submission" date="2021-02" db="EMBL/GenBank/DDBJ databases">
        <authorList>
            <person name="Nowell W R."/>
        </authorList>
    </citation>
    <scope>NUCLEOTIDE SEQUENCE</scope>
</reference>
<dbReference type="InterPro" id="IPR003540">
    <property type="entry name" value="ADP-ribosyltransferase"/>
</dbReference>